<dbReference type="KEGG" id="pamo:BAR1_14270"/>
<reference evidence="2 3" key="1">
    <citation type="submission" date="2018-09" db="EMBL/GenBank/DDBJ databases">
        <title>Profundibacter amoris BAR1 gen. nov., sp. nov., a new member of the Roseobacter clade isolated at Lokis Castle Vent Field on the Arctic Mid-Oceanic Ridge.</title>
        <authorList>
            <person name="Le Moine Bauer S."/>
            <person name="Sjoeberg A.G."/>
            <person name="L'Haridon S."/>
            <person name="Stokke R."/>
            <person name="Roalkvam I."/>
            <person name="Steen I.H."/>
            <person name="Dahle H."/>
        </authorList>
    </citation>
    <scope>NUCLEOTIDE SEQUENCE [LARGE SCALE GENOMIC DNA]</scope>
    <source>
        <strain evidence="2 3">BAR1</strain>
    </source>
</reference>
<dbReference type="InterPro" id="IPR036938">
    <property type="entry name" value="PAP2/HPO_sf"/>
</dbReference>
<protein>
    <submittedName>
        <fullName evidence="2">Phosphatase PAP2 family protein</fullName>
    </submittedName>
</protein>
<dbReference type="Pfam" id="PF01569">
    <property type="entry name" value="PAP2"/>
    <property type="match status" value="1"/>
</dbReference>
<keyword evidence="3" id="KW-1185">Reference proteome</keyword>
<feature type="domain" description="Phosphatidic acid phosphatase type 2/haloperoxidase" evidence="1">
    <location>
        <begin position="50"/>
        <end position="125"/>
    </location>
</feature>
<dbReference type="Gene3D" id="1.20.144.10">
    <property type="entry name" value="Phosphatidic acid phosphatase type 2/haloperoxidase"/>
    <property type="match status" value="1"/>
</dbReference>
<evidence type="ECO:0000313" key="2">
    <source>
        <dbReference type="EMBL" id="AXX98991.1"/>
    </source>
</evidence>
<dbReference type="AlphaFoldDB" id="A0A347UJG3"/>
<evidence type="ECO:0000259" key="1">
    <source>
        <dbReference type="Pfam" id="PF01569"/>
    </source>
</evidence>
<dbReference type="EMBL" id="CP032125">
    <property type="protein sequence ID" value="AXX98991.1"/>
    <property type="molecule type" value="Genomic_DNA"/>
</dbReference>
<dbReference type="OrthoDB" id="7917061at2"/>
<gene>
    <name evidence="2" type="ORF">BAR1_14270</name>
</gene>
<dbReference type="Proteomes" id="UP000261704">
    <property type="component" value="Chromosome"/>
</dbReference>
<sequence length="127" mass="12964">MVACSLVTSAQAGDSFTKAGDVLEAVLPAAAMVCAARKQNFGPAAWRFIGQEVAVQTSKYALGNAAINQRPNGGTHGFPSGHTAAAFYGASYLSRQCMHTKGGKVLAFGLAALVGASRVHGDNHTVG</sequence>
<evidence type="ECO:0000313" key="3">
    <source>
        <dbReference type="Proteomes" id="UP000261704"/>
    </source>
</evidence>
<accession>A0A347UJG3</accession>
<name>A0A347UJG3_9RHOB</name>
<dbReference type="InterPro" id="IPR000326">
    <property type="entry name" value="PAP2/HPO"/>
</dbReference>
<dbReference type="SUPFAM" id="SSF48317">
    <property type="entry name" value="Acid phosphatase/Vanadium-dependent haloperoxidase"/>
    <property type="match status" value="1"/>
</dbReference>
<proteinExistence type="predicted"/>
<organism evidence="2 3">
    <name type="scientific">Profundibacter amoris</name>
    <dbReference type="NCBI Taxonomy" id="2171755"/>
    <lineage>
        <taxon>Bacteria</taxon>
        <taxon>Pseudomonadati</taxon>
        <taxon>Pseudomonadota</taxon>
        <taxon>Alphaproteobacteria</taxon>
        <taxon>Rhodobacterales</taxon>
        <taxon>Paracoccaceae</taxon>
        <taxon>Profundibacter</taxon>
    </lineage>
</organism>